<dbReference type="InterPro" id="IPR013083">
    <property type="entry name" value="Znf_RING/FYVE/PHD"/>
</dbReference>
<dbReference type="Proteomes" id="UP001515480">
    <property type="component" value="Unassembled WGS sequence"/>
</dbReference>
<dbReference type="PANTHER" id="PTHR45931">
    <property type="entry name" value="SI:CH211-59O9.10"/>
    <property type="match status" value="1"/>
</dbReference>
<name>A0AB34J219_PRYPA</name>
<evidence type="ECO:0000313" key="8">
    <source>
        <dbReference type="Proteomes" id="UP001515480"/>
    </source>
</evidence>
<dbReference type="GO" id="GO:0061630">
    <property type="term" value="F:ubiquitin protein ligase activity"/>
    <property type="evidence" value="ECO:0007669"/>
    <property type="project" value="TreeGrafter"/>
</dbReference>
<keyword evidence="8" id="KW-1185">Reference proteome</keyword>
<feature type="region of interest" description="Disordered" evidence="5">
    <location>
        <begin position="216"/>
        <end position="238"/>
    </location>
</feature>
<feature type="compositionally biased region" description="Basic and acidic residues" evidence="5">
    <location>
        <begin position="228"/>
        <end position="238"/>
    </location>
</feature>
<sequence>MASLRAWQKVPPPAGSSALHGERQRRVVSAYQPAPSNFDRSTRRTRPSLIVVHQRDSFGSCYCIHCAASAAETRRRQGIGSHGPSPYLEDLTKRLVKAQPARRKLHLVPQLRVKTTVGSPYESRGYGYGRMGYGQPFRNHLQADFTERQARLLWHREAAAAAERCGVDLSTYTTLLSLQHRDITPEDYDVLQQLDSALKPKTLHVSRLERELPAWRVPGEAAEDEAERGESSEPPRSVITEDSRCSICLEKFLPGQMARTLPCQHFFHQKCIDVWLTESSNVCPADNQPVLPEDSDDEEARKDDQTEPAGLRY</sequence>
<dbReference type="Pfam" id="PF13639">
    <property type="entry name" value="zf-RING_2"/>
    <property type="match status" value="1"/>
</dbReference>
<evidence type="ECO:0000256" key="4">
    <source>
        <dbReference type="PROSITE-ProRule" id="PRU00175"/>
    </source>
</evidence>
<organism evidence="7 8">
    <name type="scientific">Prymnesium parvum</name>
    <name type="common">Toxic golden alga</name>
    <dbReference type="NCBI Taxonomy" id="97485"/>
    <lineage>
        <taxon>Eukaryota</taxon>
        <taxon>Haptista</taxon>
        <taxon>Haptophyta</taxon>
        <taxon>Prymnesiophyceae</taxon>
        <taxon>Prymnesiales</taxon>
        <taxon>Prymnesiaceae</taxon>
        <taxon>Prymnesium</taxon>
    </lineage>
</organism>
<dbReference type="SMART" id="SM00184">
    <property type="entry name" value="RING"/>
    <property type="match status" value="1"/>
</dbReference>
<dbReference type="PROSITE" id="PS50089">
    <property type="entry name" value="ZF_RING_2"/>
    <property type="match status" value="1"/>
</dbReference>
<feature type="domain" description="RING-type" evidence="6">
    <location>
        <begin position="245"/>
        <end position="287"/>
    </location>
</feature>
<evidence type="ECO:0000256" key="1">
    <source>
        <dbReference type="ARBA" id="ARBA00022723"/>
    </source>
</evidence>
<protein>
    <recommendedName>
        <fullName evidence="6">RING-type domain-containing protein</fullName>
    </recommendedName>
</protein>
<dbReference type="GO" id="GO:0006511">
    <property type="term" value="P:ubiquitin-dependent protein catabolic process"/>
    <property type="evidence" value="ECO:0007669"/>
    <property type="project" value="TreeGrafter"/>
</dbReference>
<evidence type="ECO:0000256" key="3">
    <source>
        <dbReference type="ARBA" id="ARBA00022833"/>
    </source>
</evidence>
<evidence type="ECO:0000259" key="6">
    <source>
        <dbReference type="PROSITE" id="PS50089"/>
    </source>
</evidence>
<evidence type="ECO:0000256" key="5">
    <source>
        <dbReference type="SAM" id="MobiDB-lite"/>
    </source>
</evidence>
<dbReference type="Gene3D" id="3.30.40.10">
    <property type="entry name" value="Zinc/RING finger domain, C3HC4 (zinc finger)"/>
    <property type="match status" value="1"/>
</dbReference>
<keyword evidence="3" id="KW-0862">Zinc</keyword>
<dbReference type="EMBL" id="JBGBPQ010000015">
    <property type="protein sequence ID" value="KAL1510217.1"/>
    <property type="molecule type" value="Genomic_DNA"/>
</dbReference>
<dbReference type="PANTHER" id="PTHR45931:SF3">
    <property type="entry name" value="RING ZINC FINGER-CONTAINING PROTEIN"/>
    <property type="match status" value="1"/>
</dbReference>
<reference evidence="7 8" key="1">
    <citation type="journal article" date="2024" name="Science">
        <title>Giant polyketide synthase enzymes in the biosynthesis of giant marine polyether toxins.</title>
        <authorList>
            <person name="Fallon T.R."/>
            <person name="Shende V.V."/>
            <person name="Wierzbicki I.H."/>
            <person name="Pendleton A.L."/>
            <person name="Watervoot N.F."/>
            <person name="Auber R.P."/>
            <person name="Gonzalez D.J."/>
            <person name="Wisecaver J.H."/>
            <person name="Moore B.S."/>
        </authorList>
    </citation>
    <scope>NUCLEOTIDE SEQUENCE [LARGE SCALE GENOMIC DNA]</scope>
    <source>
        <strain evidence="7 8">12B1</strain>
    </source>
</reference>
<evidence type="ECO:0000313" key="7">
    <source>
        <dbReference type="EMBL" id="KAL1510217.1"/>
    </source>
</evidence>
<feature type="region of interest" description="Disordered" evidence="5">
    <location>
        <begin position="1"/>
        <end position="24"/>
    </location>
</feature>
<feature type="region of interest" description="Disordered" evidence="5">
    <location>
        <begin position="286"/>
        <end position="313"/>
    </location>
</feature>
<gene>
    <name evidence="7" type="ORF">AB1Y20_006545</name>
</gene>
<keyword evidence="1" id="KW-0479">Metal-binding</keyword>
<dbReference type="SUPFAM" id="SSF57850">
    <property type="entry name" value="RING/U-box"/>
    <property type="match status" value="1"/>
</dbReference>
<dbReference type="CDD" id="cd16473">
    <property type="entry name" value="RING-H2_RNF103"/>
    <property type="match status" value="1"/>
</dbReference>
<dbReference type="GO" id="GO:0005634">
    <property type="term" value="C:nucleus"/>
    <property type="evidence" value="ECO:0007669"/>
    <property type="project" value="TreeGrafter"/>
</dbReference>
<proteinExistence type="predicted"/>
<keyword evidence="2 4" id="KW-0863">Zinc-finger</keyword>
<dbReference type="GO" id="GO:0008270">
    <property type="term" value="F:zinc ion binding"/>
    <property type="evidence" value="ECO:0007669"/>
    <property type="project" value="UniProtKB-KW"/>
</dbReference>
<dbReference type="InterPro" id="IPR051834">
    <property type="entry name" value="RING_finger_E3_ligase"/>
</dbReference>
<comment type="caution">
    <text evidence="7">The sequence shown here is derived from an EMBL/GenBank/DDBJ whole genome shotgun (WGS) entry which is preliminary data.</text>
</comment>
<dbReference type="AlphaFoldDB" id="A0AB34J219"/>
<accession>A0AB34J219</accession>
<evidence type="ECO:0000256" key="2">
    <source>
        <dbReference type="ARBA" id="ARBA00022771"/>
    </source>
</evidence>
<dbReference type="InterPro" id="IPR001841">
    <property type="entry name" value="Znf_RING"/>
</dbReference>